<protein>
    <submittedName>
        <fullName evidence="2">Fimbrial-like adhesin protein SfmF</fullName>
    </submittedName>
</protein>
<dbReference type="SUPFAM" id="SSF49401">
    <property type="entry name" value="Bacterial adhesins"/>
    <property type="match status" value="1"/>
</dbReference>
<dbReference type="InterPro" id="IPR036937">
    <property type="entry name" value="Adhesion_dom_fimbrial_sf"/>
</dbReference>
<evidence type="ECO:0000259" key="1">
    <source>
        <dbReference type="Pfam" id="PF00419"/>
    </source>
</evidence>
<dbReference type="InterPro" id="IPR000259">
    <property type="entry name" value="Adhesion_dom_fimbrial"/>
</dbReference>
<dbReference type="PANTHER" id="PTHR33420:SF27">
    <property type="entry name" value="PROTEIN FIMG"/>
    <property type="match status" value="1"/>
</dbReference>
<dbReference type="Proteomes" id="UP000270487">
    <property type="component" value="Chromosome"/>
</dbReference>
<feature type="domain" description="Fimbrial-type adhesion" evidence="1">
    <location>
        <begin position="30"/>
        <end position="170"/>
    </location>
</feature>
<organism evidence="2 3">
    <name type="scientific">Serratia fonticola</name>
    <dbReference type="NCBI Taxonomy" id="47917"/>
    <lineage>
        <taxon>Bacteria</taxon>
        <taxon>Pseudomonadati</taxon>
        <taxon>Pseudomonadota</taxon>
        <taxon>Gammaproteobacteria</taxon>
        <taxon>Enterobacterales</taxon>
        <taxon>Yersiniaceae</taxon>
        <taxon>Serratia</taxon>
    </lineage>
</organism>
<gene>
    <name evidence="2" type="primary">fimG_1</name>
    <name evidence="2" type="ORF">NCTC13193_00910</name>
</gene>
<accession>A0A3S5AQ86</accession>
<reference evidence="2 3" key="1">
    <citation type="submission" date="2018-12" db="EMBL/GenBank/DDBJ databases">
        <authorList>
            <consortium name="Pathogen Informatics"/>
        </authorList>
    </citation>
    <scope>NUCLEOTIDE SEQUENCE [LARGE SCALE GENOMIC DNA]</scope>
    <source>
        <strain evidence="2 3">NCTC13193</strain>
    </source>
</reference>
<dbReference type="PANTHER" id="PTHR33420">
    <property type="entry name" value="FIMBRIAL SUBUNIT ELFA-RELATED"/>
    <property type="match status" value="1"/>
</dbReference>
<evidence type="ECO:0000313" key="3">
    <source>
        <dbReference type="Proteomes" id="UP000270487"/>
    </source>
</evidence>
<proteinExistence type="predicted"/>
<evidence type="ECO:0000313" key="2">
    <source>
        <dbReference type="EMBL" id="VEI63844.1"/>
    </source>
</evidence>
<dbReference type="Pfam" id="PF00419">
    <property type="entry name" value="Fimbrial"/>
    <property type="match status" value="1"/>
</dbReference>
<name>A0A3S5AQ86_SERFO</name>
<dbReference type="RefSeq" id="WP_081367039.1">
    <property type="nucleotide sequence ID" value="NZ_CAMISI010000001.1"/>
</dbReference>
<dbReference type="GO" id="GO:0043709">
    <property type="term" value="P:cell adhesion involved in single-species biofilm formation"/>
    <property type="evidence" value="ECO:0007669"/>
    <property type="project" value="TreeGrafter"/>
</dbReference>
<dbReference type="InterPro" id="IPR050263">
    <property type="entry name" value="Bact_Fimbrial_Adh_Pro"/>
</dbReference>
<dbReference type="EMBL" id="LR134492">
    <property type="protein sequence ID" value="VEI63844.1"/>
    <property type="molecule type" value="Genomic_DNA"/>
</dbReference>
<dbReference type="GO" id="GO:0009289">
    <property type="term" value="C:pilus"/>
    <property type="evidence" value="ECO:0007669"/>
    <property type="project" value="InterPro"/>
</dbReference>
<dbReference type="InterPro" id="IPR008966">
    <property type="entry name" value="Adhesion_dom_sf"/>
</dbReference>
<dbReference type="Gene3D" id="2.60.40.1090">
    <property type="entry name" value="Fimbrial-type adhesion domain"/>
    <property type="match status" value="1"/>
</dbReference>
<dbReference type="AlphaFoldDB" id="A0A3S5AQ86"/>
<sequence>MKKQTQRTLLALLVLGAGVHQVVAAPTQVNITGVVVASPCTVDTTNSDLNVNLGTSIQAKDLATAGNTSTAVPFKLVVKDCPTTTSKVTASFSGTADTAAGGRYATTSGTGMADNVAVEVAQDVSPYTLQNPGSTMEMTVAGTTATFALRASAYAKGVVTPGNIASVMSVDFTYN</sequence>